<dbReference type="PANTHER" id="PTHR12302">
    <property type="entry name" value="EBNA2 BINDING PROTEIN P100"/>
    <property type="match status" value="1"/>
</dbReference>
<dbReference type="AlphaFoldDB" id="A0A3B0TXK4"/>
<gene>
    <name evidence="5" type="ORF">MNBD_ALPHA11-1380</name>
</gene>
<keyword evidence="3" id="KW-0378">Hydrolase</keyword>
<proteinExistence type="predicted"/>
<sequence length="259" mass="29458">MVLVYSALSLVAANACEELQAGPKGRVIEVIDGDTIVLDSDIKVRLIGIQAPKLPLGRDGFETWPLALQSKQELERLSLGKDVEIRYGGAKIDRHGRVLGHMFIGDEQVWAQGAMLKEGLARVYSFPDNRFCLSELYQIEAQARADRTGIWDGEAFYAIRDGAKPKILLERLDQYEIVEGRVINADRVRQRVYLNFGKNWNEDFTIVIERAGLRRFEEAGIDPLMFENSLIRVRGWIEQRDGPRIEITHPEQIELLARP</sequence>
<organism evidence="5">
    <name type="scientific">hydrothermal vent metagenome</name>
    <dbReference type="NCBI Taxonomy" id="652676"/>
    <lineage>
        <taxon>unclassified sequences</taxon>
        <taxon>metagenomes</taxon>
        <taxon>ecological metagenomes</taxon>
    </lineage>
</organism>
<keyword evidence="2" id="KW-0255">Endonuclease</keyword>
<dbReference type="SUPFAM" id="SSF50199">
    <property type="entry name" value="Staphylococcal nuclease"/>
    <property type="match status" value="1"/>
</dbReference>
<protein>
    <recommendedName>
        <fullName evidence="4">TNase-like domain-containing protein</fullName>
    </recommendedName>
</protein>
<feature type="domain" description="TNase-like" evidence="4">
    <location>
        <begin position="21"/>
        <end position="153"/>
    </location>
</feature>
<evidence type="ECO:0000256" key="3">
    <source>
        <dbReference type="ARBA" id="ARBA00022801"/>
    </source>
</evidence>
<evidence type="ECO:0000313" key="5">
    <source>
        <dbReference type="EMBL" id="VAW20933.1"/>
    </source>
</evidence>
<dbReference type="PROSITE" id="PS50830">
    <property type="entry name" value="TNASE_3"/>
    <property type="match status" value="1"/>
</dbReference>
<dbReference type="GO" id="GO:0016787">
    <property type="term" value="F:hydrolase activity"/>
    <property type="evidence" value="ECO:0007669"/>
    <property type="project" value="UniProtKB-KW"/>
</dbReference>
<evidence type="ECO:0000256" key="2">
    <source>
        <dbReference type="ARBA" id="ARBA00022759"/>
    </source>
</evidence>
<dbReference type="InterPro" id="IPR016071">
    <property type="entry name" value="Staphylococal_nuclease_OB-fold"/>
</dbReference>
<dbReference type="GO" id="GO:0004519">
    <property type="term" value="F:endonuclease activity"/>
    <property type="evidence" value="ECO:0007669"/>
    <property type="project" value="UniProtKB-KW"/>
</dbReference>
<evidence type="ECO:0000256" key="1">
    <source>
        <dbReference type="ARBA" id="ARBA00022722"/>
    </source>
</evidence>
<dbReference type="Pfam" id="PF00565">
    <property type="entry name" value="SNase"/>
    <property type="match status" value="1"/>
</dbReference>
<dbReference type="InterPro" id="IPR035437">
    <property type="entry name" value="SNase_OB-fold_sf"/>
</dbReference>
<dbReference type="PANTHER" id="PTHR12302:SF3">
    <property type="entry name" value="SERINE_THREONINE-PROTEIN KINASE 31"/>
    <property type="match status" value="1"/>
</dbReference>
<dbReference type="Gene3D" id="2.40.50.90">
    <property type="match status" value="1"/>
</dbReference>
<accession>A0A3B0TXK4</accession>
<reference evidence="5" key="1">
    <citation type="submission" date="2018-06" db="EMBL/GenBank/DDBJ databases">
        <authorList>
            <person name="Zhirakovskaya E."/>
        </authorList>
    </citation>
    <scope>NUCLEOTIDE SEQUENCE</scope>
</reference>
<dbReference type="EMBL" id="UOEQ01000312">
    <property type="protein sequence ID" value="VAW20933.1"/>
    <property type="molecule type" value="Genomic_DNA"/>
</dbReference>
<name>A0A3B0TXK4_9ZZZZ</name>
<dbReference type="SMART" id="SM00318">
    <property type="entry name" value="SNc"/>
    <property type="match status" value="1"/>
</dbReference>
<keyword evidence="1" id="KW-0540">Nuclease</keyword>
<evidence type="ECO:0000259" key="4">
    <source>
        <dbReference type="PROSITE" id="PS50830"/>
    </source>
</evidence>